<evidence type="ECO:0000313" key="3">
    <source>
        <dbReference type="Proteomes" id="UP000004105"/>
    </source>
</evidence>
<comment type="caution">
    <text evidence="2">The sequence shown here is derived from an EMBL/GenBank/DDBJ whole genome shotgun (WGS) entry which is preliminary data.</text>
</comment>
<dbReference type="Proteomes" id="UP000004105">
    <property type="component" value="Unassembled WGS sequence"/>
</dbReference>
<reference evidence="2 3" key="1">
    <citation type="submission" date="2011-02" db="EMBL/GenBank/DDBJ databases">
        <authorList>
            <person name="Muzny D."/>
            <person name="Qin X."/>
            <person name="Deng J."/>
            <person name="Jiang H."/>
            <person name="Liu Y."/>
            <person name="Qu J."/>
            <person name="Song X.-Z."/>
            <person name="Zhang L."/>
            <person name="Thornton R."/>
            <person name="Coyle M."/>
            <person name="Francisco L."/>
            <person name="Jackson L."/>
            <person name="Javaid M."/>
            <person name="Korchina V."/>
            <person name="Kovar C."/>
            <person name="Mata R."/>
            <person name="Mathew T."/>
            <person name="Ngo R."/>
            <person name="Nguyen L."/>
            <person name="Nguyen N."/>
            <person name="Okwuonu G."/>
            <person name="Ongeri F."/>
            <person name="Pham C."/>
            <person name="Simmons D."/>
            <person name="Wilczek-Boney K."/>
            <person name="Hale W."/>
            <person name="Jakkamsetti A."/>
            <person name="Pham P."/>
            <person name="Ruth R."/>
            <person name="San Lucas F."/>
            <person name="Warren J."/>
            <person name="Zhang J."/>
            <person name="Zhao Z."/>
            <person name="Zhou C."/>
            <person name="Zhu D."/>
            <person name="Lee S."/>
            <person name="Bess C."/>
            <person name="Blankenburg K."/>
            <person name="Forbes L."/>
            <person name="Fu Q."/>
            <person name="Gubbala S."/>
            <person name="Hirani K."/>
            <person name="Jayaseelan J.C."/>
            <person name="Lara F."/>
            <person name="Munidasa M."/>
            <person name="Palculict T."/>
            <person name="Patil S."/>
            <person name="Pu L.-L."/>
            <person name="Saada N."/>
            <person name="Tang L."/>
            <person name="Weissenberger G."/>
            <person name="Zhu Y."/>
            <person name="Hemphill L."/>
            <person name="Shang Y."/>
            <person name="Youmans B."/>
            <person name="Ayvaz T."/>
            <person name="Ross M."/>
            <person name="Santibanez J."/>
            <person name="Aqrawi P."/>
            <person name="Gross S."/>
            <person name="Joshi V."/>
            <person name="Fowler G."/>
            <person name="Nazareth L."/>
            <person name="Reid J."/>
            <person name="Worley K."/>
            <person name="Petrosino J."/>
            <person name="Highlander S."/>
            <person name="Gibbs R."/>
        </authorList>
    </citation>
    <scope>NUCLEOTIDE SEQUENCE [LARGE SCALE GENOMIC DNA]</scope>
    <source>
        <strain evidence="2 3">ATCC BAA-1200</strain>
    </source>
</reference>
<keyword evidence="3" id="KW-1185">Reference proteome</keyword>
<dbReference type="PANTHER" id="PTHR30535">
    <property type="entry name" value="VITAMIN B12-BINDING PROTEIN"/>
    <property type="match status" value="1"/>
</dbReference>
<protein>
    <submittedName>
        <fullName evidence="2">ABC superfamily ATP binding cassette transporter, binding protein</fullName>
    </submittedName>
</protein>
<evidence type="ECO:0000259" key="1">
    <source>
        <dbReference type="PROSITE" id="PS50983"/>
    </source>
</evidence>
<dbReference type="Pfam" id="PF01497">
    <property type="entry name" value="Peripla_BP_2"/>
    <property type="match status" value="1"/>
</dbReference>
<dbReference type="SUPFAM" id="SSF53807">
    <property type="entry name" value="Helical backbone' metal receptor"/>
    <property type="match status" value="1"/>
</dbReference>
<proteinExistence type="predicted"/>
<dbReference type="STRING" id="267212.GCA_001063965_00617"/>
<evidence type="ECO:0000313" key="2">
    <source>
        <dbReference type="EMBL" id="EGF11575.1"/>
    </source>
</evidence>
<dbReference type="PROSITE" id="PS51257">
    <property type="entry name" value="PROKAR_LIPOPROTEIN"/>
    <property type="match status" value="1"/>
</dbReference>
<dbReference type="HOGENOM" id="CLU_038034_13_1_4"/>
<accession>F2BAI8</accession>
<dbReference type="InterPro" id="IPR002491">
    <property type="entry name" value="ABC_transptr_periplasmic_BD"/>
</dbReference>
<organism evidence="2 3">
    <name type="scientific">Neisseria bacilliformis ATCC BAA-1200</name>
    <dbReference type="NCBI Taxonomy" id="888742"/>
    <lineage>
        <taxon>Bacteria</taxon>
        <taxon>Pseudomonadati</taxon>
        <taxon>Pseudomonadota</taxon>
        <taxon>Betaproteobacteria</taxon>
        <taxon>Neisseriales</taxon>
        <taxon>Neisseriaceae</taxon>
        <taxon>Neisseria</taxon>
    </lineage>
</organism>
<gene>
    <name evidence="2" type="ORF">HMPREF9123_0691</name>
</gene>
<dbReference type="PANTHER" id="PTHR30535:SF34">
    <property type="entry name" value="MOLYBDATE-BINDING PROTEIN MOLA"/>
    <property type="match status" value="1"/>
</dbReference>
<dbReference type="EMBL" id="AFAY01000012">
    <property type="protein sequence ID" value="EGF11575.1"/>
    <property type="molecule type" value="Genomic_DNA"/>
</dbReference>
<sequence>MGARRRREGAAVNPITRRRFLHGLAACGLLLSGCGRQPENETPADPPPFRRIYAAGPPAEVLLHALAPERMAGWTAQKSPQALALFDEPSRRLPVLGGINGRGRPVSAEQLLQRKVDLIVDAGRVNAKLLSTAEETAKRLGIPYLLLDGRLAQAPAQIRLLGGILASPHTERLAALAQTALDFAAERAKSRRAAPPAVYLARGEDGLETGRNRSIHTETIAMLGARSVGDSLEGSGGLAKVPFEQILQWQPETILTQDERFYRRVQADPLWRGVKAVQNRRVFLLPRLPYGWIDSPPGINRLPGLYALDAALSERPLADYRNQILPLVESLCHHRPGPGQIAELGLG</sequence>
<feature type="domain" description="Fe/B12 periplasmic-binding" evidence="1">
    <location>
        <begin position="51"/>
        <end position="316"/>
    </location>
</feature>
<name>F2BAI8_9NEIS</name>
<dbReference type="GO" id="GO:0071281">
    <property type="term" value="P:cellular response to iron ion"/>
    <property type="evidence" value="ECO:0007669"/>
    <property type="project" value="TreeGrafter"/>
</dbReference>
<dbReference type="InterPro" id="IPR050902">
    <property type="entry name" value="ABC_Transporter_SBP"/>
</dbReference>
<dbReference type="PROSITE" id="PS50983">
    <property type="entry name" value="FE_B12_PBP"/>
    <property type="match status" value="1"/>
</dbReference>
<dbReference type="AlphaFoldDB" id="F2BAI8"/>
<dbReference type="Gene3D" id="3.40.50.1980">
    <property type="entry name" value="Nitrogenase molybdenum iron protein domain"/>
    <property type="match status" value="2"/>
</dbReference>